<evidence type="ECO:0000313" key="3">
    <source>
        <dbReference type="Proteomes" id="UP000258707"/>
    </source>
</evidence>
<dbReference type="GeneID" id="37637742"/>
<dbReference type="KEGG" id="nan:AArc1_0931"/>
<dbReference type="Pfam" id="PF02627">
    <property type="entry name" value="CMD"/>
    <property type="match status" value="1"/>
</dbReference>
<dbReference type="EMBL" id="CP024047">
    <property type="protein sequence ID" value="AXR77272.1"/>
    <property type="molecule type" value="Genomic_DNA"/>
</dbReference>
<dbReference type="InterPro" id="IPR003779">
    <property type="entry name" value="CMD-like"/>
</dbReference>
<protein>
    <recommendedName>
        <fullName evidence="1">Carboxymuconolactone decarboxylase-like domain-containing protein</fullName>
    </recommendedName>
</protein>
<dbReference type="SUPFAM" id="SSF69118">
    <property type="entry name" value="AhpD-like"/>
    <property type="match status" value="1"/>
</dbReference>
<reference evidence="3" key="1">
    <citation type="submission" date="2017-10" db="EMBL/GenBank/DDBJ databases">
        <title>Phenotypic and genomic properties of facultatively anaerobic sulfur-reducing natronoarchaea from hypersaline soda lakes.</title>
        <authorList>
            <person name="Sorokin D.Y."/>
            <person name="Kublanov I.V."/>
            <person name="Roman P."/>
            <person name="Sinninghe Damste J.S."/>
            <person name="Golyshin P.N."/>
            <person name="Rojo D."/>
            <person name="Ciordia S."/>
            <person name="Mena Md.C."/>
            <person name="Ferrer M."/>
            <person name="Messina E."/>
            <person name="Smedile F."/>
            <person name="La Spada G."/>
            <person name="La Cono V."/>
            <person name="Yakimov M.M."/>
        </authorList>
    </citation>
    <scope>NUCLEOTIDE SEQUENCE [LARGE SCALE GENOMIC DNA]</scope>
    <source>
        <strain evidence="3">AArc1</strain>
    </source>
</reference>
<name>A0A346PCM7_9EURY</name>
<evidence type="ECO:0000313" key="2">
    <source>
        <dbReference type="EMBL" id="AXR77272.1"/>
    </source>
</evidence>
<dbReference type="Proteomes" id="UP000258707">
    <property type="component" value="Chromosome"/>
</dbReference>
<proteinExistence type="predicted"/>
<dbReference type="AlphaFoldDB" id="A0A346PCM7"/>
<feature type="domain" description="Carboxymuconolactone decarboxylase-like" evidence="1">
    <location>
        <begin position="12"/>
        <end position="89"/>
    </location>
</feature>
<evidence type="ECO:0000259" key="1">
    <source>
        <dbReference type="Pfam" id="PF02627"/>
    </source>
</evidence>
<sequence length="98" mass="10367">MTSSSAYSDVWESYTDLGEACADAGPIDDETKRLVKLGLAVVAQSEGAVHAHVRRGLEEGVKPNALEQVAVLSLPTVDFPQAIAALSWITGLDRDDGL</sequence>
<organism evidence="2 3">
    <name type="scientific">Natrarchaeobaculum sulfurireducens</name>
    <dbReference type="NCBI Taxonomy" id="2044521"/>
    <lineage>
        <taxon>Archaea</taxon>
        <taxon>Methanobacteriati</taxon>
        <taxon>Methanobacteriota</taxon>
        <taxon>Stenosarchaea group</taxon>
        <taxon>Halobacteria</taxon>
        <taxon>Halobacteriales</taxon>
        <taxon>Natrialbaceae</taxon>
        <taxon>Natrarchaeobaculum</taxon>
    </lineage>
</organism>
<dbReference type="InterPro" id="IPR029032">
    <property type="entry name" value="AhpD-like"/>
</dbReference>
<gene>
    <name evidence="2" type="ORF">AArc1_0931</name>
</gene>
<dbReference type="RefSeq" id="WP_117363461.1">
    <property type="nucleotide sequence ID" value="NZ_CP024047.1"/>
</dbReference>
<dbReference type="Gene3D" id="1.20.1290.10">
    <property type="entry name" value="AhpD-like"/>
    <property type="match status" value="1"/>
</dbReference>
<accession>A0A346PCM7</accession>
<dbReference type="GO" id="GO:0051920">
    <property type="term" value="F:peroxiredoxin activity"/>
    <property type="evidence" value="ECO:0007669"/>
    <property type="project" value="InterPro"/>
</dbReference>